<feature type="modified residue" description="4-aspartylphosphate" evidence="8">
    <location>
        <position position="85"/>
    </location>
</feature>
<dbReference type="SMART" id="SM00448">
    <property type="entry name" value="REC"/>
    <property type="match status" value="1"/>
</dbReference>
<proteinExistence type="predicted"/>
<dbReference type="SUPFAM" id="SSF52540">
    <property type="entry name" value="P-loop containing nucleoside triphosphate hydrolases"/>
    <property type="match status" value="1"/>
</dbReference>
<keyword evidence="13" id="KW-1185">Reference proteome</keyword>
<evidence type="ECO:0000256" key="1">
    <source>
        <dbReference type="ARBA" id="ARBA00022741"/>
    </source>
</evidence>
<dbReference type="InterPro" id="IPR009057">
    <property type="entry name" value="Homeodomain-like_sf"/>
</dbReference>
<evidence type="ECO:0000313" key="13">
    <source>
        <dbReference type="Proteomes" id="UP001595528"/>
    </source>
</evidence>
<sequence length="498" mass="54475">MAAQADDRAARFGDVAETPETRPSGRRGRTSRPQGHVLLVEDSLSLARVYQELIRRDGLSVSHVETGAEALEAIHRETPAVVLLDLHLPDMNGMEVLRAIHAGQLPCAVIVVTAHGSLKLAVEAMRHGAIDFLTKPFDAERLVVTLRNVLENRRLAALVDSYRETYDRSGFGGMLGSSLKMQAVYRIIESAAPSRATIFITGESGTGKELCAQAIHNMSPRGDGPFVPLNCGAIPGDLMESEIFGHRRGAFTGAVSDRAGAAERADGGTLFLDEICELPLELQTKLLRFIQSGTYTPVGGAEEQRTDIRFVCATNRDPAAEVRAGRFREDLYYRLHVVPVEMPPLRCRDEDIGMLAAHFLQRFAAEENRGFRRLDRQALAALAEYDWPGNVRQLQNVIRNAVVLHEGDVLTAGMLPALPTEPAPVRATPTALEATPASPRAGTDAATAIRPLWQVEKDAIEQAMSLCEDNIAKAAALLEINPSTIYRKRQRWQDDGLV</sequence>
<evidence type="ECO:0000256" key="6">
    <source>
        <dbReference type="ARBA" id="ARBA00023159"/>
    </source>
</evidence>
<comment type="caution">
    <text evidence="12">The sequence shown here is derived from an EMBL/GenBank/DDBJ whole genome shotgun (WGS) entry which is preliminary data.</text>
</comment>
<feature type="domain" description="Sigma-54 factor interaction" evidence="10">
    <location>
        <begin position="174"/>
        <end position="403"/>
    </location>
</feature>
<dbReference type="RefSeq" id="WP_379902471.1">
    <property type="nucleotide sequence ID" value="NZ_JBHRTR010000028.1"/>
</dbReference>
<reference evidence="13" key="1">
    <citation type="journal article" date="2019" name="Int. J. Syst. Evol. Microbiol.">
        <title>The Global Catalogue of Microorganisms (GCM) 10K type strain sequencing project: providing services to taxonomists for standard genome sequencing and annotation.</title>
        <authorList>
            <consortium name="The Broad Institute Genomics Platform"/>
            <consortium name="The Broad Institute Genome Sequencing Center for Infectious Disease"/>
            <person name="Wu L."/>
            <person name="Ma J."/>
        </authorList>
    </citation>
    <scope>NUCLEOTIDE SEQUENCE [LARGE SCALE GENOMIC DNA]</scope>
    <source>
        <strain evidence="13">KCTC 42964</strain>
    </source>
</reference>
<dbReference type="Pfam" id="PF00158">
    <property type="entry name" value="Sigma54_activat"/>
    <property type="match status" value="1"/>
</dbReference>
<dbReference type="Gene3D" id="3.40.50.300">
    <property type="entry name" value="P-loop containing nucleotide triphosphate hydrolases"/>
    <property type="match status" value="1"/>
</dbReference>
<dbReference type="InterPro" id="IPR002197">
    <property type="entry name" value="HTH_Fis"/>
</dbReference>
<dbReference type="InterPro" id="IPR025943">
    <property type="entry name" value="Sigma_54_int_dom_ATP-bd_2"/>
</dbReference>
<dbReference type="SUPFAM" id="SSF46689">
    <property type="entry name" value="Homeodomain-like"/>
    <property type="match status" value="1"/>
</dbReference>
<evidence type="ECO:0000256" key="2">
    <source>
        <dbReference type="ARBA" id="ARBA00022840"/>
    </source>
</evidence>
<evidence type="ECO:0000256" key="9">
    <source>
        <dbReference type="SAM" id="MobiDB-lite"/>
    </source>
</evidence>
<keyword evidence="7" id="KW-0804">Transcription</keyword>
<dbReference type="InterPro" id="IPR058031">
    <property type="entry name" value="AAA_lid_NorR"/>
</dbReference>
<dbReference type="PANTHER" id="PTHR32071:SF117">
    <property type="entry name" value="PTS-DEPENDENT DIHYDROXYACETONE KINASE OPERON REGULATORY PROTEIN-RELATED"/>
    <property type="match status" value="1"/>
</dbReference>
<dbReference type="InterPro" id="IPR001789">
    <property type="entry name" value="Sig_transdc_resp-reg_receiver"/>
</dbReference>
<dbReference type="InterPro" id="IPR002078">
    <property type="entry name" value="Sigma_54_int"/>
</dbReference>
<dbReference type="PROSITE" id="PS00676">
    <property type="entry name" value="SIGMA54_INTERACT_2"/>
    <property type="match status" value="1"/>
</dbReference>
<name>A0ABV7L3I5_9PROT</name>
<dbReference type="Pfam" id="PF25601">
    <property type="entry name" value="AAA_lid_14"/>
    <property type="match status" value="1"/>
</dbReference>
<dbReference type="Proteomes" id="UP001595528">
    <property type="component" value="Unassembled WGS sequence"/>
</dbReference>
<dbReference type="CDD" id="cd17572">
    <property type="entry name" value="REC_NtrC1-like"/>
    <property type="match status" value="1"/>
</dbReference>
<protein>
    <submittedName>
        <fullName evidence="12">Sigma-54-dependent transcriptional regulator</fullName>
    </submittedName>
</protein>
<gene>
    <name evidence="12" type="ORF">ACFOGJ_16795</name>
</gene>
<keyword evidence="2" id="KW-0067">ATP-binding</keyword>
<feature type="region of interest" description="Disordered" evidence="9">
    <location>
        <begin position="1"/>
        <end position="34"/>
    </location>
</feature>
<dbReference type="PANTHER" id="PTHR32071">
    <property type="entry name" value="TRANSCRIPTIONAL REGULATORY PROTEIN"/>
    <property type="match status" value="1"/>
</dbReference>
<evidence type="ECO:0000256" key="3">
    <source>
        <dbReference type="ARBA" id="ARBA00023012"/>
    </source>
</evidence>
<dbReference type="SMART" id="SM00382">
    <property type="entry name" value="AAA"/>
    <property type="match status" value="1"/>
</dbReference>
<dbReference type="SUPFAM" id="SSF52172">
    <property type="entry name" value="CheY-like"/>
    <property type="match status" value="1"/>
</dbReference>
<keyword evidence="1" id="KW-0547">Nucleotide-binding</keyword>
<organism evidence="12 13">
    <name type="scientific">Marinibaculum pumilum</name>
    <dbReference type="NCBI Taxonomy" id="1766165"/>
    <lineage>
        <taxon>Bacteria</taxon>
        <taxon>Pseudomonadati</taxon>
        <taxon>Pseudomonadota</taxon>
        <taxon>Alphaproteobacteria</taxon>
        <taxon>Rhodospirillales</taxon>
        <taxon>Rhodospirillaceae</taxon>
        <taxon>Marinibaculum</taxon>
    </lineage>
</organism>
<feature type="domain" description="Response regulatory" evidence="11">
    <location>
        <begin position="36"/>
        <end position="150"/>
    </location>
</feature>
<dbReference type="Gene3D" id="1.10.8.60">
    <property type="match status" value="1"/>
</dbReference>
<dbReference type="EMBL" id="JBHRTR010000028">
    <property type="protein sequence ID" value="MFC3228906.1"/>
    <property type="molecule type" value="Genomic_DNA"/>
</dbReference>
<dbReference type="PROSITE" id="PS00688">
    <property type="entry name" value="SIGMA54_INTERACT_3"/>
    <property type="match status" value="1"/>
</dbReference>
<dbReference type="PROSITE" id="PS50045">
    <property type="entry name" value="SIGMA54_INTERACT_4"/>
    <property type="match status" value="1"/>
</dbReference>
<evidence type="ECO:0000256" key="8">
    <source>
        <dbReference type="PROSITE-ProRule" id="PRU00169"/>
    </source>
</evidence>
<dbReference type="Pfam" id="PF00072">
    <property type="entry name" value="Response_reg"/>
    <property type="match status" value="1"/>
</dbReference>
<dbReference type="CDD" id="cd00009">
    <property type="entry name" value="AAA"/>
    <property type="match status" value="1"/>
</dbReference>
<accession>A0ABV7L3I5</accession>
<evidence type="ECO:0000259" key="11">
    <source>
        <dbReference type="PROSITE" id="PS50110"/>
    </source>
</evidence>
<keyword evidence="5" id="KW-0238">DNA-binding</keyword>
<evidence type="ECO:0000256" key="7">
    <source>
        <dbReference type="ARBA" id="ARBA00023163"/>
    </source>
</evidence>
<dbReference type="PROSITE" id="PS50110">
    <property type="entry name" value="RESPONSE_REGULATORY"/>
    <property type="match status" value="1"/>
</dbReference>
<keyword evidence="4" id="KW-0805">Transcription regulation</keyword>
<feature type="compositionally biased region" description="Basic and acidic residues" evidence="9">
    <location>
        <begin position="1"/>
        <end position="11"/>
    </location>
</feature>
<keyword evidence="3" id="KW-0902">Two-component regulatory system</keyword>
<dbReference type="InterPro" id="IPR011006">
    <property type="entry name" value="CheY-like_superfamily"/>
</dbReference>
<evidence type="ECO:0000256" key="4">
    <source>
        <dbReference type="ARBA" id="ARBA00023015"/>
    </source>
</evidence>
<keyword evidence="6" id="KW-0010">Activator</keyword>
<evidence type="ECO:0000256" key="5">
    <source>
        <dbReference type="ARBA" id="ARBA00023125"/>
    </source>
</evidence>
<keyword evidence="8" id="KW-0597">Phosphoprotein</keyword>
<dbReference type="Pfam" id="PF02954">
    <property type="entry name" value="HTH_8"/>
    <property type="match status" value="1"/>
</dbReference>
<evidence type="ECO:0000313" key="12">
    <source>
        <dbReference type="EMBL" id="MFC3228906.1"/>
    </source>
</evidence>
<dbReference type="InterPro" id="IPR025944">
    <property type="entry name" value="Sigma_54_int_dom_CS"/>
</dbReference>
<evidence type="ECO:0000259" key="10">
    <source>
        <dbReference type="PROSITE" id="PS50045"/>
    </source>
</evidence>
<dbReference type="Gene3D" id="3.40.50.2300">
    <property type="match status" value="1"/>
</dbReference>
<dbReference type="InterPro" id="IPR027417">
    <property type="entry name" value="P-loop_NTPase"/>
</dbReference>
<dbReference type="InterPro" id="IPR003593">
    <property type="entry name" value="AAA+_ATPase"/>
</dbReference>
<dbReference type="Gene3D" id="1.10.10.60">
    <property type="entry name" value="Homeodomain-like"/>
    <property type="match status" value="1"/>
</dbReference>